<keyword evidence="6" id="KW-0547">Nucleotide-binding</keyword>
<evidence type="ECO:0000313" key="14">
    <source>
        <dbReference type="Proteomes" id="UP000092950"/>
    </source>
</evidence>
<dbReference type="InterPro" id="IPR003594">
    <property type="entry name" value="HATPase_dom"/>
</dbReference>
<dbReference type="GO" id="GO:0000155">
    <property type="term" value="F:phosphorelay sensor kinase activity"/>
    <property type="evidence" value="ECO:0007669"/>
    <property type="project" value="InterPro"/>
</dbReference>
<dbReference type="GO" id="GO:0005886">
    <property type="term" value="C:plasma membrane"/>
    <property type="evidence" value="ECO:0007669"/>
    <property type="project" value="UniProtKB-SubCell"/>
</dbReference>
<accession>A0A0M7FKP1</accession>
<dbReference type="SUPFAM" id="SSF55785">
    <property type="entry name" value="PYP-like sensor domain (PAS domain)"/>
    <property type="match status" value="1"/>
</dbReference>
<dbReference type="PRINTS" id="PR00344">
    <property type="entry name" value="BCTRLSENSOR"/>
</dbReference>
<evidence type="ECO:0000256" key="6">
    <source>
        <dbReference type="ARBA" id="ARBA00022741"/>
    </source>
</evidence>
<evidence type="ECO:0000313" key="13">
    <source>
        <dbReference type="Proteomes" id="UP000053096"/>
    </source>
</evidence>
<dbReference type="InterPro" id="IPR004358">
    <property type="entry name" value="Sig_transdc_His_kin-like_C"/>
</dbReference>
<dbReference type="Pfam" id="PF05226">
    <property type="entry name" value="CHASE2"/>
    <property type="match status" value="1"/>
</dbReference>
<keyword evidence="14" id="KW-1185">Reference proteome</keyword>
<evidence type="ECO:0000256" key="9">
    <source>
        <dbReference type="ARBA" id="ARBA00023012"/>
    </source>
</evidence>
<dbReference type="SUPFAM" id="SSF47384">
    <property type="entry name" value="Homodimeric domain of signal transducing histidine kinase"/>
    <property type="match status" value="1"/>
</dbReference>
<dbReference type="Pfam" id="PF00512">
    <property type="entry name" value="HisKA"/>
    <property type="match status" value="1"/>
</dbReference>
<dbReference type="InterPro" id="IPR036097">
    <property type="entry name" value="HisK_dim/P_sf"/>
</dbReference>
<dbReference type="InterPro" id="IPR035965">
    <property type="entry name" value="PAS-like_dom_sf"/>
</dbReference>
<dbReference type="EC" id="2.7.13.3" evidence="3"/>
<keyword evidence="8" id="KW-0067">ATP-binding</keyword>
<dbReference type="SUPFAM" id="SSF55874">
    <property type="entry name" value="ATPase domain of HSP90 chaperone/DNA topoisomerase II/histidine kinase"/>
    <property type="match status" value="1"/>
</dbReference>
<dbReference type="Gene3D" id="3.30.450.20">
    <property type="entry name" value="PAS domain"/>
    <property type="match status" value="1"/>
</dbReference>
<dbReference type="PANTHER" id="PTHR42878:SF7">
    <property type="entry name" value="SENSOR HISTIDINE KINASE GLRK"/>
    <property type="match status" value="1"/>
</dbReference>
<dbReference type="GO" id="GO:0030295">
    <property type="term" value="F:protein kinase activator activity"/>
    <property type="evidence" value="ECO:0007669"/>
    <property type="project" value="TreeGrafter"/>
</dbReference>
<dbReference type="PANTHER" id="PTHR42878">
    <property type="entry name" value="TWO-COMPONENT HISTIDINE KINASE"/>
    <property type="match status" value="1"/>
</dbReference>
<dbReference type="PROSITE" id="PS50109">
    <property type="entry name" value="HIS_KIN"/>
    <property type="match status" value="1"/>
</dbReference>
<dbReference type="EMBL" id="CYTV01000005">
    <property type="protein sequence ID" value="CUI82506.1"/>
    <property type="molecule type" value="Genomic_DNA"/>
</dbReference>
<feature type="domain" description="Histidine kinase" evidence="10">
    <location>
        <begin position="552"/>
        <end position="766"/>
    </location>
</feature>
<dbReference type="SMART" id="SM00388">
    <property type="entry name" value="HisKA"/>
    <property type="match status" value="1"/>
</dbReference>
<name>A0A0J6CA35_9BORD</name>
<dbReference type="AlphaFoldDB" id="A0A0J6CA35"/>
<dbReference type="InterPro" id="IPR003661">
    <property type="entry name" value="HisK_dim/P_dom"/>
</dbReference>
<evidence type="ECO:0000259" key="10">
    <source>
        <dbReference type="PROSITE" id="PS50109"/>
    </source>
</evidence>
<dbReference type="Pfam" id="PF08448">
    <property type="entry name" value="PAS_4"/>
    <property type="match status" value="1"/>
</dbReference>
<keyword evidence="5 12" id="KW-0808">Transferase</keyword>
<dbReference type="InterPro" id="IPR017181">
    <property type="entry name" value="Sig_transdc_His_kin_CHASE2"/>
</dbReference>
<evidence type="ECO:0000256" key="5">
    <source>
        <dbReference type="ARBA" id="ARBA00022679"/>
    </source>
</evidence>
<evidence type="ECO:0000256" key="8">
    <source>
        <dbReference type="ARBA" id="ARBA00022840"/>
    </source>
</evidence>
<dbReference type="InterPro" id="IPR050351">
    <property type="entry name" value="BphY/WalK/GraS-like"/>
</dbReference>
<dbReference type="Pfam" id="PF02518">
    <property type="entry name" value="HATPase_c"/>
    <property type="match status" value="1"/>
</dbReference>
<reference evidence="12 13" key="1">
    <citation type="submission" date="2015-09" db="EMBL/GenBank/DDBJ databases">
        <authorList>
            <person name="Jackson K.R."/>
            <person name="Lunt B.L."/>
            <person name="Fisher J.N.B."/>
            <person name="Gardner A.V."/>
            <person name="Bailey M.E."/>
            <person name="Deus L.M."/>
            <person name="Earl A.S."/>
            <person name="Gibby P.D."/>
            <person name="Hartmann K.A."/>
            <person name="Liu J.E."/>
            <person name="Manci A.M."/>
            <person name="Nielsen D.A."/>
            <person name="Solomon M.B."/>
            <person name="Breakwell D.P."/>
            <person name="Burnett S.H."/>
            <person name="Grose J.H."/>
        </authorList>
    </citation>
    <scope>NUCLEOTIDE SEQUENCE [LARGE SCALE GENOMIC DNA]</scope>
    <source>
        <strain evidence="12 13">2789STDY5608636</strain>
    </source>
</reference>
<evidence type="ECO:0000256" key="7">
    <source>
        <dbReference type="ARBA" id="ARBA00022777"/>
    </source>
</evidence>
<organism evidence="12 13">
    <name type="scientific">Bordetella pseudohinzii</name>
    <dbReference type="NCBI Taxonomy" id="1331258"/>
    <lineage>
        <taxon>Bacteria</taxon>
        <taxon>Pseudomonadati</taxon>
        <taxon>Pseudomonadota</taxon>
        <taxon>Betaproteobacteria</taxon>
        <taxon>Burkholderiales</taxon>
        <taxon>Alcaligenaceae</taxon>
        <taxon>Bordetella</taxon>
    </lineage>
</organism>
<dbReference type="EMBL" id="CP016440">
    <property type="protein sequence ID" value="ANY18080.1"/>
    <property type="molecule type" value="Genomic_DNA"/>
</dbReference>
<dbReference type="CDD" id="cd00075">
    <property type="entry name" value="HATPase"/>
    <property type="match status" value="1"/>
</dbReference>
<dbReference type="SMART" id="SM01080">
    <property type="entry name" value="CHASE2"/>
    <property type="match status" value="1"/>
</dbReference>
<evidence type="ECO:0000256" key="1">
    <source>
        <dbReference type="ARBA" id="ARBA00000085"/>
    </source>
</evidence>
<dbReference type="CDD" id="cd00082">
    <property type="entry name" value="HisKA"/>
    <property type="match status" value="1"/>
</dbReference>
<dbReference type="GO" id="GO:0000156">
    <property type="term" value="F:phosphorelay response regulator activity"/>
    <property type="evidence" value="ECO:0007669"/>
    <property type="project" value="TreeGrafter"/>
</dbReference>
<dbReference type="InterPro" id="IPR036890">
    <property type="entry name" value="HATPase_C_sf"/>
</dbReference>
<evidence type="ECO:0000256" key="3">
    <source>
        <dbReference type="ARBA" id="ARBA00012438"/>
    </source>
</evidence>
<dbReference type="InterPro" id="IPR013656">
    <property type="entry name" value="PAS_4"/>
</dbReference>
<dbReference type="Proteomes" id="UP000092950">
    <property type="component" value="Chromosome"/>
</dbReference>
<evidence type="ECO:0000313" key="12">
    <source>
        <dbReference type="EMBL" id="CUI82506.1"/>
    </source>
</evidence>
<protein>
    <recommendedName>
        <fullName evidence="3">histidine kinase</fullName>
        <ecNumber evidence="3">2.7.13.3</ecNumber>
    </recommendedName>
</protein>
<keyword evidence="9" id="KW-0902">Two-component regulatory system</keyword>
<dbReference type="Proteomes" id="UP000053096">
    <property type="component" value="Unassembled WGS sequence"/>
</dbReference>
<dbReference type="OrthoDB" id="9806704at2"/>
<dbReference type="GO" id="GO:0007234">
    <property type="term" value="P:osmosensory signaling via phosphorelay pathway"/>
    <property type="evidence" value="ECO:0007669"/>
    <property type="project" value="TreeGrafter"/>
</dbReference>
<evidence type="ECO:0000256" key="4">
    <source>
        <dbReference type="ARBA" id="ARBA00022553"/>
    </source>
</evidence>
<keyword evidence="4" id="KW-0597">Phosphoprotein</keyword>
<dbReference type="InterPro" id="IPR007890">
    <property type="entry name" value="CHASE2"/>
</dbReference>
<dbReference type="PIRSF" id="PIRSF037347">
    <property type="entry name" value="STHK_CHASE2_PAS_prd"/>
    <property type="match status" value="1"/>
</dbReference>
<dbReference type="GO" id="GO:0005524">
    <property type="term" value="F:ATP binding"/>
    <property type="evidence" value="ECO:0007669"/>
    <property type="project" value="UniProtKB-KW"/>
</dbReference>
<comment type="catalytic activity">
    <reaction evidence="1">
        <text>ATP + protein L-histidine = ADP + protein N-phospho-L-histidine.</text>
        <dbReference type="EC" id="2.7.13.3"/>
    </reaction>
</comment>
<gene>
    <name evidence="12" type="primary">kinB</name>
    <name evidence="11" type="ORF">BBN53_20615</name>
    <name evidence="12" type="ORF">ERS370011_02431</name>
</gene>
<comment type="subcellular location">
    <subcellularLocation>
        <location evidence="2">Cell inner membrane</location>
        <topology evidence="2">Multi-pass membrane protein</topology>
    </subcellularLocation>
</comment>
<evidence type="ECO:0000313" key="11">
    <source>
        <dbReference type="EMBL" id="ANY18080.1"/>
    </source>
</evidence>
<dbReference type="Gene3D" id="1.10.287.130">
    <property type="match status" value="1"/>
</dbReference>
<dbReference type="RefSeq" id="WP_043207339.1">
    <property type="nucleotide sequence ID" value="NZ_CAJGUP010000099.1"/>
</dbReference>
<proteinExistence type="predicted"/>
<evidence type="ECO:0000256" key="2">
    <source>
        <dbReference type="ARBA" id="ARBA00004429"/>
    </source>
</evidence>
<keyword evidence="7 11" id="KW-0418">Kinase</keyword>
<dbReference type="InterPro" id="IPR005467">
    <property type="entry name" value="His_kinase_dom"/>
</dbReference>
<dbReference type="KEGG" id="bpdz:BBN53_20615"/>
<dbReference type="Gene3D" id="3.30.565.10">
    <property type="entry name" value="Histidine kinase-like ATPase, C-terminal domain"/>
    <property type="match status" value="1"/>
</dbReference>
<dbReference type="FunFam" id="3.30.565.10:FF:000006">
    <property type="entry name" value="Sensor histidine kinase WalK"/>
    <property type="match status" value="1"/>
</dbReference>
<sequence>MPADRRALTPRSGFLLTALLTLLAALLGAFTGLGRADQTLYDRALSLISRPAQANIVLVTIDDDSIAMLGRWPWKRQVHAALIDKLHEARAVGLDLIFSEADQTDPAADAALARAMRAHGKVVLPIVLDKLDAPAGYQPPIPMLAQAAADMGFINIPVDADGVVRHTAWQRNVDGHRWTHFSLALLRAGGQAEQARRFAAGIEDDSEALIPFAGPPGHYAMVRYLDVLEGRVPPSRFRDKYVIVGAWATGMTDTFPTPVSHRANGTAGMEILANLLQAANEDRSLRTASSWENALATALPVLLLCLVMRHGSPKLSLALNGVLLVLILPGAALMLRYGQIWFPPSAALFSLALCYPIWSWRSQEAVLRYMDDELKRLRKDYAPVLDRRPASLLLGHRSVEDRLGQFRRALALVRNLRQFLTDGLNGLPDATLVFDQEGRLQFRNRAAAQFFRQLKRRAPHAGQRLDEILTPLLPSDATRERIAASMQEAAAKPPRSGWSADVEARVHGSRDVIFKCAPIHSGEGEFVGTILTLSDISDIRHAERQREETLRFISHDMRAPQNSILALVAMHEHDPADQDQAETLQRIAQLSRRTLHLVEGFVQLTRAESMKIHPVPLDLAELLREVCDDFWAPSQARGITIELREPQAPAFVMGDQTLLRRALSNLLDNAIKYSPGDSRIHCDIQRDGTQWVLSIADQGPGIAADQLEQVFQPFTRAASAVQADAGGAGLGLAFVRAVAQRHHGQADVRSTPGQGSTFMLRLPCQPA</sequence>
<dbReference type="SMART" id="SM00387">
    <property type="entry name" value="HATPase_c"/>
    <property type="match status" value="1"/>
</dbReference>
<reference evidence="11 14" key="2">
    <citation type="submission" date="2016-07" db="EMBL/GenBank/DDBJ databases">
        <title>Complete genome sequences of Bordetella pseudohinzii.</title>
        <authorList>
            <person name="Spilker T."/>
            <person name="Darrah R."/>
            <person name="LiPuma J.J."/>
        </authorList>
    </citation>
    <scope>NUCLEOTIDE SEQUENCE [LARGE SCALE GENOMIC DNA]</scope>
    <source>
        <strain evidence="11 14">HI4681</strain>
    </source>
</reference>
<accession>A0A0J6CA35</accession>